<reference evidence="7" key="1">
    <citation type="submission" date="2021-08" db="EMBL/GenBank/DDBJ databases">
        <title>WGS assembly of Ceratopteris richardii.</title>
        <authorList>
            <person name="Marchant D.B."/>
            <person name="Chen G."/>
            <person name="Jenkins J."/>
            <person name="Shu S."/>
            <person name="Leebens-Mack J."/>
            <person name="Grimwood J."/>
            <person name="Schmutz J."/>
            <person name="Soltis P."/>
            <person name="Soltis D."/>
            <person name="Chen Z.-H."/>
        </authorList>
    </citation>
    <scope>NUCLEOTIDE SEQUENCE</scope>
    <source>
        <strain evidence="7">Whitten #5841</strain>
        <tissue evidence="7">Leaf</tissue>
    </source>
</reference>
<keyword evidence="8" id="KW-1185">Reference proteome</keyword>
<dbReference type="OMA" id="LAWIRTM"/>
<gene>
    <name evidence="7" type="ORF">KP509_35G021300</name>
</gene>
<protein>
    <recommendedName>
        <fullName evidence="6">PGG domain-containing protein</fullName>
    </recommendedName>
</protein>
<feature type="transmembrane region" description="Helical" evidence="5">
    <location>
        <begin position="693"/>
        <end position="713"/>
    </location>
</feature>
<feature type="transmembrane region" description="Helical" evidence="5">
    <location>
        <begin position="796"/>
        <end position="821"/>
    </location>
</feature>
<accession>A0A8T2QGG8</accession>
<dbReference type="PANTHER" id="PTHR24198">
    <property type="entry name" value="ANKYRIN REPEAT AND PROTEIN KINASE DOMAIN-CONTAINING PROTEIN"/>
    <property type="match status" value="1"/>
</dbReference>
<keyword evidence="5" id="KW-0472">Membrane</keyword>
<comment type="caution">
    <text evidence="7">The sequence shown here is derived from an EMBL/GenBank/DDBJ whole genome shotgun (WGS) entry which is preliminary data.</text>
</comment>
<evidence type="ECO:0000256" key="3">
    <source>
        <dbReference type="PROSITE-ProRule" id="PRU00023"/>
    </source>
</evidence>
<evidence type="ECO:0000313" key="8">
    <source>
        <dbReference type="Proteomes" id="UP000825935"/>
    </source>
</evidence>
<feature type="repeat" description="ANK" evidence="3">
    <location>
        <begin position="112"/>
        <end position="137"/>
    </location>
</feature>
<feature type="transmembrane region" description="Helical" evidence="5">
    <location>
        <begin position="756"/>
        <end position="775"/>
    </location>
</feature>
<dbReference type="Pfam" id="PF12796">
    <property type="entry name" value="Ank_2"/>
    <property type="match status" value="4"/>
</dbReference>
<feature type="domain" description="PGG" evidence="6">
    <location>
        <begin position="692"/>
        <end position="814"/>
    </location>
</feature>
<dbReference type="PROSITE" id="PS50297">
    <property type="entry name" value="ANK_REP_REGION"/>
    <property type="match status" value="5"/>
</dbReference>
<dbReference type="Gene3D" id="1.25.40.20">
    <property type="entry name" value="Ankyrin repeat-containing domain"/>
    <property type="match status" value="4"/>
</dbReference>
<dbReference type="EMBL" id="CM035440">
    <property type="protein sequence ID" value="KAH7282243.1"/>
    <property type="molecule type" value="Genomic_DNA"/>
</dbReference>
<evidence type="ECO:0000259" key="6">
    <source>
        <dbReference type="Pfam" id="PF13962"/>
    </source>
</evidence>
<dbReference type="EMBL" id="CM035440">
    <property type="protein sequence ID" value="KAH7282241.1"/>
    <property type="molecule type" value="Genomic_DNA"/>
</dbReference>
<evidence type="ECO:0000256" key="1">
    <source>
        <dbReference type="ARBA" id="ARBA00022737"/>
    </source>
</evidence>
<dbReference type="InterPro" id="IPR026961">
    <property type="entry name" value="PGG_dom"/>
</dbReference>
<dbReference type="OrthoDB" id="303876at2759"/>
<keyword evidence="5" id="KW-1133">Transmembrane helix</keyword>
<dbReference type="PROSITE" id="PS50088">
    <property type="entry name" value="ANK_REPEAT"/>
    <property type="match status" value="6"/>
</dbReference>
<dbReference type="AlphaFoldDB" id="A0A8T2QGG8"/>
<feature type="repeat" description="ANK" evidence="3">
    <location>
        <begin position="410"/>
        <end position="442"/>
    </location>
</feature>
<feature type="repeat" description="ANK" evidence="3">
    <location>
        <begin position="147"/>
        <end position="179"/>
    </location>
</feature>
<evidence type="ECO:0000256" key="2">
    <source>
        <dbReference type="ARBA" id="ARBA00023043"/>
    </source>
</evidence>
<sequence>MEETTPIWSRHGSKSQHSMSSSSSSSSLRLLKTTLPESAQKWLPNEILSSPARPSVAIKELLMRKYGITDLHWAAITKSIFEAGDLLNRGVDVHKTTLSASRRSSEDEKEISGVTALFCAARSGHAAMVELLLEHGAVEDILKPGSKGDTSLHAAALSGDLEVMQLMLQALASVPRKGRAVDEKGHKKRTPLHYAAGLGDLRIVKALLQAGADKSAKDASGAIPLHFAAGWGNNVECIDQLLGTSDSCVNEATDDKDWTALHYAAANGQVNIVKWLLNKHANINAVDKHHGNAPLHLAARRPDIVNALISAGADIWLENKYKENAIGLAHKQKDSAAVRAHIQAIQEVMPRDVVDPFENHGKNGSTLLHYVSAYGTEKDMAWIVNLSAFQEEITSSRVGEDFKVNVRDNDGQTALHWAAAFHNFHALRMLTENRAELDVLDNEDRSVLCLAIAHSESASDMAFIHSFLALPTVRPQIQRWVNHDEAIGWMKEYYVVHNLQTSMVSRLWKLRGTRAIMRHRIGKVLQQLRKLISVPRKRTASVQRSKSFSSKSTFKEPRLSPRSGSAYHMMNDLPPIYLALHAKRDDIARFIQEHVRGLAWQDAAINWKSEETERTALHWATILGESDIVSNLCTDKLYSEYLKPNVEDRYGKTPLQYAKEMNQAGMEKQLLERKDVKNHLEGLYRDRQVYVDAANAVLVAAALIASVTFAGWLQPPLNYVSYYDMPLQGAPDGSYASYAAVKQYVGVDVFWSFNSLSFTFAIATVLAGLVGVVPIPNRYIATTVVHLRKTLWVASIMLALSIVFVLGAFAAAGFTVLPPIFKYRANMVGTFALGGLPCVLLLGWFLGILCISRERPPPEPFSEPPPPPPPPRRHVPSRSRPWEIDDHIAWSSFP</sequence>
<keyword evidence="5" id="KW-0812">Transmembrane</keyword>
<feature type="region of interest" description="Disordered" evidence="4">
    <location>
        <begin position="857"/>
        <end position="880"/>
    </location>
</feature>
<feature type="transmembrane region" description="Helical" evidence="5">
    <location>
        <begin position="827"/>
        <end position="851"/>
    </location>
</feature>
<feature type="compositionally biased region" description="Pro residues" evidence="4">
    <location>
        <begin position="858"/>
        <end position="870"/>
    </location>
</feature>
<feature type="region of interest" description="Disordered" evidence="4">
    <location>
        <begin position="1"/>
        <end position="26"/>
    </location>
</feature>
<name>A0A8T2QGG8_CERRI</name>
<feature type="repeat" description="ANK" evidence="3">
    <location>
        <begin position="290"/>
        <end position="320"/>
    </location>
</feature>
<dbReference type="EMBL" id="CM035440">
    <property type="protein sequence ID" value="KAH7282242.1"/>
    <property type="molecule type" value="Genomic_DNA"/>
</dbReference>
<evidence type="ECO:0000313" key="7">
    <source>
        <dbReference type="EMBL" id="KAH7282241.1"/>
    </source>
</evidence>
<dbReference type="Pfam" id="PF00023">
    <property type="entry name" value="Ank"/>
    <property type="match status" value="1"/>
</dbReference>
<feature type="region of interest" description="Disordered" evidence="4">
    <location>
        <begin position="542"/>
        <end position="563"/>
    </location>
</feature>
<feature type="repeat" description="ANK" evidence="3">
    <location>
        <begin position="187"/>
        <end position="219"/>
    </location>
</feature>
<dbReference type="Pfam" id="PF13962">
    <property type="entry name" value="PGG"/>
    <property type="match status" value="1"/>
</dbReference>
<dbReference type="SUPFAM" id="SSF48403">
    <property type="entry name" value="Ankyrin repeat"/>
    <property type="match status" value="2"/>
</dbReference>
<feature type="compositionally biased region" description="Low complexity" evidence="4">
    <location>
        <begin position="15"/>
        <end position="26"/>
    </location>
</feature>
<keyword evidence="2 3" id="KW-0040">ANK repeat</keyword>
<feature type="repeat" description="ANK" evidence="3">
    <location>
        <begin position="256"/>
        <end position="288"/>
    </location>
</feature>
<dbReference type="PRINTS" id="PR01415">
    <property type="entry name" value="ANKYRIN"/>
</dbReference>
<dbReference type="PANTHER" id="PTHR24198:SF165">
    <property type="entry name" value="ANKYRIN REPEAT-CONTAINING PROTEIN-RELATED"/>
    <property type="match status" value="1"/>
</dbReference>
<dbReference type="InterPro" id="IPR002110">
    <property type="entry name" value="Ankyrin_rpt"/>
</dbReference>
<dbReference type="Proteomes" id="UP000825935">
    <property type="component" value="Chromosome 35"/>
</dbReference>
<proteinExistence type="predicted"/>
<dbReference type="SMART" id="SM00248">
    <property type="entry name" value="ANK"/>
    <property type="match status" value="12"/>
</dbReference>
<keyword evidence="1" id="KW-0677">Repeat</keyword>
<dbReference type="InterPro" id="IPR036770">
    <property type="entry name" value="Ankyrin_rpt-contain_sf"/>
</dbReference>
<evidence type="ECO:0000256" key="5">
    <source>
        <dbReference type="SAM" id="Phobius"/>
    </source>
</evidence>
<organism evidence="7 8">
    <name type="scientific">Ceratopteris richardii</name>
    <name type="common">Triangle waterfern</name>
    <dbReference type="NCBI Taxonomy" id="49495"/>
    <lineage>
        <taxon>Eukaryota</taxon>
        <taxon>Viridiplantae</taxon>
        <taxon>Streptophyta</taxon>
        <taxon>Embryophyta</taxon>
        <taxon>Tracheophyta</taxon>
        <taxon>Polypodiopsida</taxon>
        <taxon>Polypodiidae</taxon>
        <taxon>Polypodiales</taxon>
        <taxon>Pteridineae</taxon>
        <taxon>Pteridaceae</taxon>
        <taxon>Parkerioideae</taxon>
        <taxon>Ceratopteris</taxon>
    </lineage>
</organism>
<evidence type="ECO:0000256" key="4">
    <source>
        <dbReference type="SAM" id="MobiDB-lite"/>
    </source>
</evidence>